<dbReference type="EMBL" id="JAQNDL010000003">
    <property type="protein sequence ID" value="MDC0720681.1"/>
    <property type="molecule type" value="Genomic_DNA"/>
</dbReference>
<keyword evidence="2" id="KW-0732">Signal</keyword>
<proteinExistence type="predicted"/>
<feature type="signal peptide" evidence="2">
    <location>
        <begin position="1"/>
        <end position="21"/>
    </location>
</feature>
<name>A0ABT5E4B2_9BACT</name>
<evidence type="ECO:0000256" key="1">
    <source>
        <dbReference type="SAM" id="MobiDB-lite"/>
    </source>
</evidence>
<evidence type="ECO:0000313" key="3">
    <source>
        <dbReference type="EMBL" id="MDC0720681.1"/>
    </source>
</evidence>
<dbReference type="Proteomes" id="UP001221686">
    <property type="component" value="Unassembled WGS sequence"/>
</dbReference>
<feature type="compositionally biased region" description="Low complexity" evidence="1">
    <location>
        <begin position="19"/>
        <end position="57"/>
    </location>
</feature>
<evidence type="ECO:0000256" key="2">
    <source>
        <dbReference type="SAM" id="SignalP"/>
    </source>
</evidence>
<dbReference type="RefSeq" id="WP_272089191.1">
    <property type="nucleotide sequence ID" value="NZ_JAQNDL010000003.1"/>
</dbReference>
<protein>
    <submittedName>
        <fullName evidence="3">Uncharacterized protein</fullName>
    </submittedName>
</protein>
<keyword evidence="4" id="KW-1185">Reference proteome</keyword>
<sequence length="136" mass="13225">MRAASALVLLLACGPTPPATSATSSGTTSGTTSTSSGTTSTSSGTTSTSSGTTSATSMDAPTTGCGEPTAGFCEEHPWGRPTCGKPVSAAACVELWDALTGCVDACAYIACADALIAAPCGERPSICDPLIACPPE</sequence>
<feature type="region of interest" description="Disordered" evidence="1">
    <location>
        <begin position="17"/>
        <end position="63"/>
    </location>
</feature>
<gene>
    <name evidence="3" type="ORF">POL25_27500</name>
</gene>
<organism evidence="3 4">
    <name type="scientific">Nannocystis bainbridge</name>
    <dbReference type="NCBI Taxonomy" id="2995303"/>
    <lineage>
        <taxon>Bacteria</taxon>
        <taxon>Pseudomonadati</taxon>
        <taxon>Myxococcota</taxon>
        <taxon>Polyangia</taxon>
        <taxon>Nannocystales</taxon>
        <taxon>Nannocystaceae</taxon>
        <taxon>Nannocystis</taxon>
    </lineage>
</organism>
<feature type="chain" id="PRO_5045407320" evidence="2">
    <location>
        <begin position="22"/>
        <end position="136"/>
    </location>
</feature>
<accession>A0ABT5E4B2</accession>
<reference evidence="3 4" key="1">
    <citation type="submission" date="2022-11" db="EMBL/GenBank/DDBJ databases">
        <title>Minimal conservation of predation-associated metabolite biosynthetic gene clusters underscores biosynthetic potential of Myxococcota including descriptions for ten novel species: Archangium lansinium sp. nov., Myxococcus landrumus sp. nov., Nannocystis bai.</title>
        <authorList>
            <person name="Ahearne A."/>
            <person name="Stevens C."/>
            <person name="Dowd S."/>
        </authorList>
    </citation>
    <scope>NUCLEOTIDE SEQUENCE [LARGE SCALE GENOMIC DNA]</scope>
    <source>
        <strain evidence="3 4">BB15-2</strain>
    </source>
</reference>
<comment type="caution">
    <text evidence="3">The sequence shown here is derived from an EMBL/GenBank/DDBJ whole genome shotgun (WGS) entry which is preliminary data.</text>
</comment>
<evidence type="ECO:0000313" key="4">
    <source>
        <dbReference type="Proteomes" id="UP001221686"/>
    </source>
</evidence>